<organism evidence="3">
    <name type="scientific">Babesia bovis</name>
    <dbReference type="NCBI Taxonomy" id="5865"/>
    <lineage>
        <taxon>Eukaryota</taxon>
        <taxon>Sar</taxon>
        <taxon>Alveolata</taxon>
        <taxon>Apicomplexa</taxon>
        <taxon>Aconoidasida</taxon>
        <taxon>Piroplasmida</taxon>
        <taxon>Babesiidae</taxon>
        <taxon>Babesia</taxon>
    </lineage>
</organism>
<reference evidence="3" key="1">
    <citation type="submission" date="2007-05" db="EMBL/GenBank/DDBJ databases">
        <authorList>
            <person name="Borgonio V.M."/>
            <person name="Mosqueda J.J."/>
            <person name="Genis A.D."/>
            <person name="Falcon A."/>
            <person name="Alvarez A."/>
            <person name="Camacho M."/>
            <person name="Figueroa J.V."/>
        </authorList>
    </citation>
    <scope>NUCLEOTIDE SEQUENCE</scope>
    <source>
        <strain evidence="3">Veracruz 1</strain>
    </source>
</reference>
<feature type="region of interest" description="Disordered" evidence="1">
    <location>
        <begin position="242"/>
        <end position="309"/>
    </location>
</feature>
<reference evidence="3" key="2">
    <citation type="journal article" date="2008" name="Ann. N. Y. Acad. Sci.">
        <title>msa-1 and msa-2c gene analysis and common epitopes assessment in Mexican Babesia bovis isolates.</title>
        <authorList>
            <person name="Borgonio V."/>
            <person name="Mosqueda J."/>
            <person name="Genis A.D."/>
            <person name="Falcon A."/>
            <person name="Alvarez J.A."/>
            <person name="Camacho M."/>
            <person name="Figueroa J.V."/>
        </authorList>
    </citation>
    <scope>NUCLEOTIDE SEQUENCE</scope>
    <source>
        <strain evidence="3">Veracruz 1</strain>
    </source>
</reference>
<gene>
    <name evidence="3" type="primary">MSA-1</name>
</gene>
<feature type="compositionally biased region" description="Polar residues" evidence="1">
    <location>
        <begin position="296"/>
        <end position="309"/>
    </location>
</feature>
<sequence length="328" mass="36160">MATFALFISALCCVSATASLGQKVVPDSSQSILRTTDSSSDAPAGFLYDDMVKYYGAVESFGVNKLYNVISANFKAALQNDQQIKDTVINIYKVRDMIKNNPMISSELFKETAAKSFLSKTDEDKFNAIFDSLKSMFVRINHMDKFLKSLEWNPDLSAEGRKQAEEYFKKHVYGEQYTVDVNGMAAFCKWFWYEQSYFYKLAVCFDDFVKGKNQDVKGNFVQPSSDEAPPQEVTTAIETEEKIQGTSAQGRPQVPEAEQTQQVTPAVQPSKPTTGKPTEDPAASGSSPVERPAGNLTGQQDSSKPAGSSFTFGGLTVATLCYFVLSAF</sequence>
<accession>A6YQQ3</accession>
<feature type="compositionally biased region" description="Polar residues" evidence="1">
    <location>
        <begin position="258"/>
        <end position="276"/>
    </location>
</feature>
<keyword evidence="2" id="KW-0732">Signal</keyword>
<evidence type="ECO:0000256" key="2">
    <source>
        <dbReference type="SAM" id="SignalP"/>
    </source>
</evidence>
<feature type="signal peptide" evidence="2">
    <location>
        <begin position="1"/>
        <end position="21"/>
    </location>
</feature>
<evidence type="ECO:0000256" key="1">
    <source>
        <dbReference type="SAM" id="MobiDB-lite"/>
    </source>
</evidence>
<dbReference type="EMBL" id="EF640950">
    <property type="protein sequence ID" value="ABR92030.1"/>
    <property type="molecule type" value="Genomic_DNA"/>
</dbReference>
<evidence type="ECO:0000313" key="3">
    <source>
        <dbReference type="EMBL" id="ABR92030.1"/>
    </source>
</evidence>
<protein>
    <submittedName>
        <fullName evidence="3">Merozoite surface antigen 1</fullName>
    </submittedName>
</protein>
<proteinExistence type="predicted"/>
<feature type="chain" id="PRO_5002703275" evidence="2">
    <location>
        <begin position="22"/>
        <end position="328"/>
    </location>
</feature>
<dbReference type="AlphaFoldDB" id="A6YQQ3"/>
<name>A6YQQ3_BABBO</name>
<keyword evidence="3" id="KW-0477">Merozoite</keyword>